<feature type="domain" description="ZAD" evidence="3">
    <location>
        <begin position="11"/>
        <end position="92"/>
    </location>
</feature>
<reference evidence="4" key="1">
    <citation type="submission" date="2020-05" db="UniProtKB">
        <authorList>
            <consortium name="EnsemblMetazoa"/>
        </authorList>
    </citation>
    <scope>IDENTIFICATION</scope>
    <source>
        <strain evidence="4">USDA</strain>
    </source>
</reference>
<dbReference type="OrthoDB" id="8922241at2759"/>
<dbReference type="VEuPathDB" id="VectorBase:SCAU005014"/>
<feature type="region of interest" description="Disordered" evidence="2">
    <location>
        <begin position="480"/>
        <end position="517"/>
    </location>
</feature>
<protein>
    <recommendedName>
        <fullName evidence="3">ZAD domain-containing protein</fullName>
    </recommendedName>
</protein>
<dbReference type="GO" id="GO:0008270">
    <property type="term" value="F:zinc ion binding"/>
    <property type="evidence" value="ECO:0007669"/>
    <property type="project" value="UniProtKB-UniRule"/>
</dbReference>
<sequence>MSDKNYPNMDTICRMCLKEDGGTVSIFPSSQAKDEKHSHISIPMRIMSCVALEVQAHDGMPPKICSTCRYQLEKCYLFRKQSQAADAKLRKHIRLLSVGKTSKVFLKNPHDDDDDDEAEFQDSLDFINEMEEKTKEEEKLRFEVYKEEMQVQKDAEISALRQALKDECKDEVRLEIEERVRAEVKKEMQKEFDEILLPKIKEDCLKECRDSMQEEVREECRQIEITTLLSDLHDFLEEKQTWRRQEKKQNNTQINKSKFAPSSKQEYNDEGPSTNEVRYSPIHFIEIDKSKVSSIPVHNQAKPVLTTKSAIKKELILDDNPPDTTTTNVINDDEDDGDSDKYLIYDTDEGFEFQKRSELSNDNTEEEEGYMPESSQHYDSGEENTMTNDIAPKATTTLARTTSYRIEDAENGDITFLKKSSDSHSPSLVNAGNSVGQLQNDSNIVILNFPNDLEGDDDHLELLEYNEDLENKVIKPVVESGPAPKRFRSSEQNVSSPNSQQFTTTTTTSSTIETTTV</sequence>
<evidence type="ECO:0000313" key="4">
    <source>
        <dbReference type="EnsemblMetazoa" id="SCAU005014-PA"/>
    </source>
</evidence>
<accession>A0A1I8P5J1</accession>
<keyword evidence="5" id="KW-1185">Reference proteome</keyword>
<dbReference type="Gene3D" id="3.40.1800.20">
    <property type="match status" value="1"/>
</dbReference>
<name>A0A1I8P5J1_STOCA</name>
<feature type="region of interest" description="Disordered" evidence="2">
    <location>
        <begin position="243"/>
        <end position="275"/>
    </location>
</feature>
<dbReference type="PROSITE" id="PS51915">
    <property type="entry name" value="ZAD"/>
    <property type="match status" value="1"/>
</dbReference>
<evidence type="ECO:0000313" key="5">
    <source>
        <dbReference type="Proteomes" id="UP000095300"/>
    </source>
</evidence>
<feature type="binding site" evidence="1">
    <location>
        <position position="13"/>
    </location>
    <ligand>
        <name>Zn(2+)</name>
        <dbReference type="ChEBI" id="CHEBI:29105"/>
    </ligand>
</feature>
<dbReference type="InterPro" id="IPR012934">
    <property type="entry name" value="Znf_AD"/>
</dbReference>
<feature type="binding site" evidence="1">
    <location>
        <position position="68"/>
    </location>
    <ligand>
        <name>Zn(2+)</name>
        <dbReference type="ChEBI" id="CHEBI:29105"/>
    </ligand>
</feature>
<feature type="compositionally biased region" description="Low complexity" evidence="2">
    <location>
        <begin position="318"/>
        <end position="330"/>
    </location>
</feature>
<evidence type="ECO:0000256" key="2">
    <source>
        <dbReference type="SAM" id="MobiDB-lite"/>
    </source>
</evidence>
<feature type="region of interest" description="Disordered" evidence="2">
    <location>
        <begin position="317"/>
        <end position="339"/>
    </location>
</feature>
<feature type="compositionally biased region" description="Polar residues" evidence="2">
    <location>
        <begin position="373"/>
        <end position="387"/>
    </location>
</feature>
<keyword evidence="1" id="KW-0863">Zinc-finger</keyword>
<dbReference type="EnsemblMetazoa" id="SCAU005014-RA">
    <property type="protein sequence ID" value="SCAU005014-PA"/>
    <property type="gene ID" value="SCAU005014"/>
</dbReference>
<gene>
    <name evidence="4" type="primary">106094090</name>
</gene>
<dbReference type="GO" id="GO:0005634">
    <property type="term" value="C:nucleus"/>
    <property type="evidence" value="ECO:0007669"/>
    <property type="project" value="InterPro"/>
</dbReference>
<dbReference type="SUPFAM" id="SSF57716">
    <property type="entry name" value="Glucocorticoid receptor-like (DNA-binding domain)"/>
    <property type="match status" value="1"/>
</dbReference>
<feature type="compositionally biased region" description="Low complexity" evidence="2">
    <location>
        <begin position="503"/>
        <end position="517"/>
    </location>
</feature>
<feature type="compositionally biased region" description="Polar residues" evidence="2">
    <location>
        <begin position="250"/>
        <end position="275"/>
    </location>
</feature>
<organism evidence="4 5">
    <name type="scientific">Stomoxys calcitrans</name>
    <name type="common">Stable fly</name>
    <name type="synonym">Conops calcitrans</name>
    <dbReference type="NCBI Taxonomy" id="35570"/>
    <lineage>
        <taxon>Eukaryota</taxon>
        <taxon>Metazoa</taxon>
        <taxon>Ecdysozoa</taxon>
        <taxon>Arthropoda</taxon>
        <taxon>Hexapoda</taxon>
        <taxon>Insecta</taxon>
        <taxon>Pterygota</taxon>
        <taxon>Neoptera</taxon>
        <taxon>Endopterygota</taxon>
        <taxon>Diptera</taxon>
        <taxon>Brachycera</taxon>
        <taxon>Muscomorpha</taxon>
        <taxon>Muscoidea</taxon>
        <taxon>Muscidae</taxon>
        <taxon>Stomoxys</taxon>
    </lineage>
</organism>
<dbReference type="Pfam" id="PF07776">
    <property type="entry name" value="zf-AD"/>
    <property type="match status" value="1"/>
</dbReference>
<keyword evidence="1" id="KW-0479">Metal-binding</keyword>
<evidence type="ECO:0000259" key="3">
    <source>
        <dbReference type="PROSITE" id="PS51915"/>
    </source>
</evidence>
<feature type="binding site" evidence="1">
    <location>
        <position position="16"/>
    </location>
    <ligand>
        <name>Zn(2+)</name>
        <dbReference type="ChEBI" id="CHEBI:29105"/>
    </ligand>
</feature>
<dbReference type="STRING" id="35570.A0A1I8P5J1"/>
<dbReference type="SMART" id="SM00868">
    <property type="entry name" value="zf-AD"/>
    <property type="match status" value="1"/>
</dbReference>
<dbReference type="AlphaFoldDB" id="A0A1I8P5J1"/>
<feature type="region of interest" description="Disordered" evidence="2">
    <location>
        <begin position="356"/>
        <end position="387"/>
    </location>
</feature>
<feature type="binding site" evidence="1">
    <location>
        <position position="65"/>
    </location>
    <ligand>
        <name>Zn(2+)</name>
        <dbReference type="ChEBI" id="CHEBI:29105"/>
    </ligand>
</feature>
<evidence type="ECO:0000256" key="1">
    <source>
        <dbReference type="PROSITE-ProRule" id="PRU01263"/>
    </source>
</evidence>
<proteinExistence type="predicted"/>
<feature type="compositionally biased region" description="Polar residues" evidence="2">
    <location>
        <begin position="490"/>
        <end position="502"/>
    </location>
</feature>
<keyword evidence="1" id="KW-0862">Zinc</keyword>
<dbReference type="Proteomes" id="UP000095300">
    <property type="component" value="Unassembled WGS sequence"/>
</dbReference>